<accession>A0A1G9TM87</accession>
<proteinExistence type="predicted"/>
<evidence type="ECO:0000313" key="2">
    <source>
        <dbReference type="Proteomes" id="UP000214880"/>
    </source>
</evidence>
<dbReference type="Proteomes" id="UP000214880">
    <property type="component" value="Unassembled WGS sequence"/>
</dbReference>
<dbReference type="AlphaFoldDB" id="A0A1G9TM87"/>
<protein>
    <submittedName>
        <fullName evidence="1">Uncharacterized protein</fullName>
    </submittedName>
</protein>
<reference evidence="1 2" key="1">
    <citation type="submission" date="2016-10" db="EMBL/GenBank/DDBJ databases">
        <authorList>
            <person name="de Groot N.N."/>
        </authorList>
    </citation>
    <scope>NUCLEOTIDE SEQUENCE [LARGE SCALE GENOMIC DNA]</scope>
    <source>
        <strain evidence="1 2">DSM 1736</strain>
    </source>
</reference>
<keyword evidence="2" id="KW-1185">Reference proteome</keyword>
<name>A0A1G9TM87_9FIRM</name>
<dbReference type="EMBL" id="FNHB01000005">
    <property type="protein sequence ID" value="SDM48886.1"/>
    <property type="molecule type" value="Genomic_DNA"/>
</dbReference>
<sequence length="54" mass="5886">MPTYKVLLDGKQTGSLVTGATYADAYFDAASRLPLTYDNVVELIEIEAAAQFQD</sequence>
<gene>
    <name evidence="1" type="ORF">SAMN04488502_10525</name>
</gene>
<evidence type="ECO:0000313" key="1">
    <source>
        <dbReference type="EMBL" id="SDM48886.1"/>
    </source>
</evidence>
<organism evidence="1 2">
    <name type="scientific">Dendrosporobacter quercicolus</name>
    <dbReference type="NCBI Taxonomy" id="146817"/>
    <lineage>
        <taxon>Bacteria</taxon>
        <taxon>Bacillati</taxon>
        <taxon>Bacillota</taxon>
        <taxon>Negativicutes</taxon>
        <taxon>Selenomonadales</taxon>
        <taxon>Sporomusaceae</taxon>
        <taxon>Dendrosporobacter</taxon>
    </lineage>
</organism>
<dbReference type="STRING" id="146817.SAMN04488502_10525"/>
<dbReference type="RefSeq" id="WP_173812901.1">
    <property type="nucleotide sequence ID" value="NZ_FNHB01000005.1"/>
</dbReference>